<dbReference type="EMBL" id="CAJOBC010117922">
    <property type="protein sequence ID" value="CAF4560741.1"/>
    <property type="molecule type" value="Genomic_DNA"/>
</dbReference>
<reference evidence="1" key="1">
    <citation type="submission" date="2021-02" db="EMBL/GenBank/DDBJ databases">
        <authorList>
            <person name="Nowell W R."/>
        </authorList>
    </citation>
    <scope>NUCLEOTIDE SEQUENCE</scope>
</reference>
<proteinExistence type="predicted"/>
<name>A0A8S2YKP7_9BILA</name>
<evidence type="ECO:0000313" key="2">
    <source>
        <dbReference type="Proteomes" id="UP000681722"/>
    </source>
</evidence>
<accession>A0A8S2YKP7</accession>
<organism evidence="1 2">
    <name type="scientific">Didymodactylos carnosus</name>
    <dbReference type="NCBI Taxonomy" id="1234261"/>
    <lineage>
        <taxon>Eukaryota</taxon>
        <taxon>Metazoa</taxon>
        <taxon>Spiralia</taxon>
        <taxon>Gnathifera</taxon>
        <taxon>Rotifera</taxon>
        <taxon>Eurotatoria</taxon>
        <taxon>Bdelloidea</taxon>
        <taxon>Philodinida</taxon>
        <taxon>Philodinidae</taxon>
        <taxon>Didymodactylos</taxon>
    </lineage>
</organism>
<comment type="caution">
    <text evidence="1">The sequence shown here is derived from an EMBL/GenBank/DDBJ whole genome shotgun (WGS) entry which is preliminary data.</text>
</comment>
<gene>
    <name evidence="1" type="ORF">SRO942_LOCUS47369</name>
</gene>
<dbReference type="Proteomes" id="UP000681722">
    <property type="component" value="Unassembled WGS sequence"/>
</dbReference>
<evidence type="ECO:0000313" key="1">
    <source>
        <dbReference type="EMBL" id="CAF4560741.1"/>
    </source>
</evidence>
<protein>
    <submittedName>
        <fullName evidence="1">Uncharacterized protein</fullName>
    </submittedName>
</protein>
<feature type="non-terminal residue" evidence="1">
    <location>
        <position position="196"/>
    </location>
</feature>
<dbReference type="AlphaFoldDB" id="A0A8S2YKP7"/>
<sequence>MTKEDEVQSKQLIQYLEQLNCPDVEKREQRRPMSPKTIDPAIDVCDIPLPVLVDQIKSHDVRDEDPKGDKSLGLFIGTPNGNLRVAAKDGNADLAKASIGQGADIRHREGNDKRSCYDIANLSAQDHLRKANISQREERDRHARIAQGCQNVINYLQSIAQKKLIEAIQEGRPDRVVSYRLVGAQLTSDLLPLACR</sequence>